<name>A0A4P6R1J9_9CAUD</name>
<sequence length="96" mass="11217">MENITNDLLKQFKAFAKINHDTEDEYLKNLLTKSYSNLISRFGEFSITENLEGQDLVFARTRYAYEDLTEYFNDNYRDDLINFGLNNVLGSGISEK</sequence>
<evidence type="ECO:0000313" key="1">
    <source>
        <dbReference type="EMBL" id="QBJ05117.1"/>
    </source>
</evidence>
<dbReference type="Proteomes" id="UP000310300">
    <property type="component" value="Segment"/>
</dbReference>
<dbReference type="EMBL" id="MK450538">
    <property type="protein sequence ID" value="QBJ05117.1"/>
    <property type="molecule type" value="Genomic_DNA"/>
</dbReference>
<accession>A0A4P6R1J9</accession>
<proteinExistence type="predicted"/>
<reference evidence="2" key="1">
    <citation type="submission" date="2019-01" db="EMBL/GenBank/DDBJ databases">
        <title>New genus Fibralongavirus in Staphylococcus pseudintermedius Siphoviridae phages.</title>
        <authorList>
            <person name="Zeman M."/>
            <person name="Vrbovska V."/>
            <person name="Bardy P."/>
            <person name="Pantucek R."/>
        </authorList>
    </citation>
    <scope>NUCLEOTIDE SEQUENCE [LARGE SCALE GENOMIC DNA]</scope>
</reference>
<protein>
    <submittedName>
        <fullName evidence="1">Head-tail adapter protein</fullName>
    </submittedName>
</protein>
<evidence type="ECO:0000313" key="2">
    <source>
        <dbReference type="Proteomes" id="UP000310300"/>
    </source>
</evidence>
<dbReference type="RefSeq" id="YP_009823302.1">
    <property type="nucleotide sequence ID" value="NC_048192.1"/>
</dbReference>
<organism evidence="1 2">
    <name type="scientific">Staphylococcus phage vB_SpsS_QT1</name>
    <dbReference type="NCBI Taxonomy" id="2510452"/>
    <lineage>
        <taxon>Viruses</taxon>
        <taxon>Duplodnaviria</taxon>
        <taxon>Heunggongvirae</taxon>
        <taxon>Uroviricota</taxon>
        <taxon>Caudoviricetes</taxon>
        <taxon>Fibralongavirus</taxon>
        <taxon>Fibralongavirus QT1</taxon>
    </lineage>
</organism>
<dbReference type="KEGG" id="vg:55014812"/>
<dbReference type="GeneID" id="55014812"/>
<keyword evidence="2" id="KW-1185">Reference proteome</keyword>